<accession>A0A1I4VYI3</accession>
<dbReference type="EMBL" id="FOVF01000003">
    <property type="protein sequence ID" value="SFN06292.1"/>
    <property type="molecule type" value="Genomic_DNA"/>
</dbReference>
<reference evidence="1 2" key="1">
    <citation type="submission" date="2016-10" db="EMBL/GenBank/DDBJ databases">
        <authorList>
            <person name="de Groot N.N."/>
        </authorList>
    </citation>
    <scope>NUCLEOTIDE SEQUENCE [LARGE SCALE GENOMIC DNA]</scope>
    <source>
        <strain evidence="1 2">CGMCC 1.7659</strain>
    </source>
</reference>
<evidence type="ECO:0000313" key="1">
    <source>
        <dbReference type="EMBL" id="SFN06292.1"/>
    </source>
</evidence>
<keyword evidence="2" id="KW-1185">Reference proteome</keyword>
<protein>
    <submittedName>
        <fullName evidence="1">Poly(Hydroxyalkanoate) granule-associated protein</fullName>
    </submittedName>
</protein>
<proteinExistence type="predicted"/>
<name>A0A1I4VYI3_9GAMM</name>
<dbReference type="STRING" id="578942.SAMN05216289_103179"/>
<sequence>MSKQIKVTKQAKPAAKVNVDNARKVWLAGLGAFSIVQKQGAELFENMVNEGKSFQTRSEKLARKVSGEIQTVVSKRMKPVEARLQAVRREAEARVEQGVGRVLSYAGIPSKADVDALISRVDALSRQLRAAR</sequence>
<evidence type="ECO:0000313" key="2">
    <source>
        <dbReference type="Proteomes" id="UP000198575"/>
    </source>
</evidence>
<dbReference type="Proteomes" id="UP000198575">
    <property type="component" value="Unassembled WGS sequence"/>
</dbReference>
<organism evidence="1 2">
    <name type="scientific">Dokdonella immobilis</name>
    <dbReference type="NCBI Taxonomy" id="578942"/>
    <lineage>
        <taxon>Bacteria</taxon>
        <taxon>Pseudomonadati</taxon>
        <taxon>Pseudomonadota</taxon>
        <taxon>Gammaproteobacteria</taxon>
        <taxon>Lysobacterales</taxon>
        <taxon>Rhodanobacteraceae</taxon>
        <taxon>Dokdonella</taxon>
    </lineage>
</organism>
<dbReference type="Pfam" id="PF05597">
    <property type="entry name" value="Phasin"/>
    <property type="match status" value="1"/>
</dbReference>
<dbReference type="InterPro" id="IPR008769">
    <property type="entry name" value="PhaF_PhaI"/>
</dbReference>
<dbReference type="PANTHER" id="PTHR38664:SF1">
    <property type="entry name" value="SLR0058 PROTEIN"/>
    <property type="match status" value="1"/>
</dbReference>
<dbReference type="PANTHER" id="PTHR38664">
    <property type="entry name" value="SLR0058 PROTEIN"/>
    <property type="match status" value="1"/>
</dbReference>
<gene>
    <name evidence="1" type="ORF">SAMN05216289_103179</name>
</gene>
<dbReference type="RefSeq" id="WP_175497891.1">
    <property type="nucleotide sequence ID" value="NZ_FOVF01000003.1"/>
</dbReference>
<dbReference type="AlphaFoldDB" id="A0A1I4VYI3"/>